<dbReference type="OrthoDB" id="7851199at2759"/>
<dbReference type="GO" id="GO:0046983">
    <property type="term" value="F:protein dimerization activity"/>
    <property type="evidence" value="ECO:0007669"/>
    <property type="project" value="InterPro"/>
</dbReference>
<evidence type="ECO:0000259" key="2">
    <source>
        <dbReference type="Pfam" id="PF05699"/>
    </source>
</evidence>
<dbReference type="Proteomes" id="UP000765509">
    <property type="component" value="Unassembled WGS sequence"/>
</dbReference>
<dbReference type="EMBL" id="AVOT02004256">
    <property type="protein sequence ID" value="MBW0475835.1"/>
    <property type="molecule type" value="Genomic_DNA"/>
</dbReference>
<accession>A0A9Q3C360</accession>
<sequence length="185" mass="20662">MTTNNTLIATILNAKYREGIFKQLGISSSCAKEVIDLLASECTQLSINEGDDTVEHNGPPSSDNLSEPDNFDLLKHLKKLPIEASYDVLQSQGNELESYLQNNHPMAKGKHIMDYWKCQILCDNYPKLGKLVLRYLSIPASSASVEHVFSHSGRLKFPTRASLGARTIAHLTCLKEWLNDESPLF</sequence>
<proteinExistence type="predicted"/>
<dbReference type="PANTHER" id="PTHR47611">
    <property type="entry name" value="HAT DIMERISATION DOMAIN, C-TERMINAL"/>
    <property type="match status" value="1"/>
</dbReference>
<dbReference type="PANTHER" id="PTHR47611:SF1">
    <property type="entry name" value="CCHC-TYPE DOMAIN-CONTAINING PROTEIN"/>
    <property type="match status" value="1"/>
</dbReference>
<dbReference type="InterPro" id="IPR008906">
    <property type="entry name" value="HATC_C_dom"/>
</dbReference>
<feature type="domain" description="HAT C-terminal dimerisation" evidence="2">
    <location>
        <begin position="95"/>
        <end position="178"/>
    </location>
</feature>
<comment type="caution">
    <text evidence="3">The sequence shown here is derived from an EMBL/GenBank/DDBJ whole genome shotgun (WGS) entry which is preliminary data.</text>
</comment>
<evidence type="ECO:0000313" key="4">
    <source>
        <dbReference type="Proteomes" id="UP000765509"/>
    </source>
</evidence>
<dbReference type="AlphaFoldDB" id="A0A9Q3C360"/>
<feature type="region of interest" description="Disordered" evidence="1">
    <location>
        <begin position="49"/>
        <end position="68"/>
    </location>
</feature>
<dbReference type="InterPro" id="IPR012337">
    <property type="entry name" value="RNaseH-like_sf"/>
</dbReference>
<dbReference type="SUPFAM" id="SSF53098">
    <property type="entry name" value="Ribonuclease H-like"/>
    <property type="match status" value="1"/>
</dbReference>
<reference evidence="3" key="1">
    <citation type="submission" date="2021-03" db="EMBL/GenBank/DDBJ databases">
        <title>Draft genome sequence of rust myrtle Austropuccinia psidii MF-1, a brazilian biotype.</title>
        <authorList>
            <person name="Quecine M.C."/>
            <person name="Pachon D.M.R."/>
            <person name="Bonatelli M.L."/>
            <person name="Correr F.H."/>
            <person name="Franceschini L.M."/>
            <person name="Leite T.F."/>
            <person name="Margarido G.R.A."/>
            <person name="Almeida C.A."/>
            <person name="Ferrarezi J.A."/>
            <person name="Labate C.A."/>
        </authorList>
    </citation>
    <scope>NUCLEOTIDE SEQUENCE</scope>
    <source>
        <strain evidence="3">MF-1</strain>
    </source>
</reference>
<dbReference type="Pfam" id="PF05699">
    <property type="entry name" value="Dimer_Tnp_hAT"/>
    <property type="match status" value="1"/>
</dbReference>
<evidence type="ECO:0000313" key="3">
    <source>
        <dbReference type="EMBL" id="MBW0475835.1"/>
    </source>
</evidence>
<name>A0A9Q3C360_9BASI</name>
<evidence type="ECO:0000256" key="1">
    <source>
        <dbReference type="SAM" id="MobiDB-lite"/>
    </source>
</evidence>
<keyword evidence="4" id="KW-1185">Reference proteome</keyword>
<organism evidence="3 4">
    <name type="scientific">Austropuccinia psidii MF-1</name>
    <dbReference type="NCBI Taxonomy" id="1389203"/>
    <lineage>
        <taxon>Eukaryota</taxon>
        <taxon>Fungi</taxon>
        <taxon>Dikarya</taxon>
        <taxon>Basidiomycota</taxon>
        <taxon>Pucciniomycotina</taxon>
        <taxon>Pucciniomycetes</taxon>
        <taxon>Pucciniales</taxon>
        <taxon>Sphaerophragmiaceae</taxon>
        <taxon>Austropuccinia</taxon>
    </lineage>
</organism>
<protein>
    <recommendedName>
        <fullName evidence="2">HAT C-terminal dimerisation domain-containing protein</fullName>
    </recommendedName>
</protein>
<gene>
    <name evidence="3" type="ORF">O181_015550</name>
</gene>